<proteinExistence type="inferred from homology"/>
<dbReference type="PANTHER" id="PTHR12991:SF10">
    <property type="entry name" value="GATOR COMPLEX PROTEIN NPRL2"/>
    <property type="match status" value="1"/>
</dbReference>
<reference evidence="3 4" key="1">
    <citation type="journal article" date="2020" name="ISME J.">
        <title>Uncovering the hidden diversity of litter-decomposition mechanisms in mushroom-forming fungi.</title>
        <authorList>
            <person name="Floudas D."/>
            <person name="Bentzer J."/>
            <person name="Ahren D."/>
            <person name="Johansson T."/>
            <person name="Persson P."/>
            <person name="Tunlid A."/>
        </authorList>
    </citation>
    <scope>NUCLEOTIDE SEQUENCE [LARGE SCALE GENOMIC DNA]</scope>
    <source>
        <strain evidence="3 4">CBS 406.79</strain>
    </source>
</reference>
<dbReference type="PANTHER" id="PTHR12991">
    <property type="entry name" value="NITROGEN PERMEASE REGULATOR 2/TUMOR SUPPRESSOR CANDIDATE 4"/>
    <property type="match status" value="1"/>
</dbReference>
<dbReference type="Pfam" id="PF06218">
    <property type="entry name" value="NPR2"/>
    <property type="match status" value="1"/>
</dbReference>
<organism evidence="3 4">
    <name type="scientific">Collybiopsis confluens</name>
    <dbReference type="NCBI Taxonomy" id="2823264"/>
    <lineage>
        <taxon>Eukaryota</taxon>
        <taxon>Fungi</taxon>
        <taxon>Dikarya</taxon>
        <taxon>Basidiomycota</taxon>
        <taxon>Agaricomycotina</taxon>
        <taxon>Agaricomycetes</taxon>
        <taxon>Agaricomycetidae</taxon>
        <taxon>Agaricales</taxon>
        <taxon>Marasmiineae</taxon>
        <taxon>Omphalotaceae</taxon>
        <taxon>Collybiopsis</taxon>
    </lineage>
</organism>
<evidence type="ECO:0000256" key="2">
    <source>
        <dbReference type="SAM" id="MobiDB-lite"/>
    </source>
</evidence>
<gene>
    <name evidence="3" type="ORF">D9757_003726</name>
</gene>
<comment type="similarity">
    <text evidence="1">Belongs to the NPR2 family.</text>
</comment>
<dbReference type="InterPro" id="IPR009348">
    <property type="entry name" value="NPR2-like"/>
</dbReference>
<feature type="compositionally biased region" description="Polar residues" evidence="2">
    <location>
        <begin position="63"/>
        <end position="89"/>
    </location>
</feature>
<dbReference type="GO" id="GO:0005774">
    <property type="term" value="C:vacuolar membrane"/>
    <property type="evidence" value="ECO:0007669"/>
    <property type="project" value="TreeGrafter"/>
</dbReference>
<feature type="region of interest" description="Disordered" evidence="2">
    <location>
        <begin position="44"/>
        <end position="89"/>
    </location>
</feature>
<feature type="region of interest" description="Disordered" evidence="2">
    <location>
        <begin position="426"/>
        <end position="508"/>
    </location>
</feature>
<dbReference type="EMBL" id="JAACJN010000019">
    <property type="protein sequence ID" value="KAF5389804.1"/>
    <property type="molecule type" value="Genomic_DNA"/>
</dbReference>
<dbReference type="GO" id="GO:1904262">
    <property type="term" value="P:negative regulation of TORC1 signaling"/>
    <property type="evidence" value="ECO:0007669"/>
    <property type="project" value="TreeGrafter"/>
</dbReference>
<evidence type="ECO:0000313" key="4">
    <source>
        <dbReference type="Proteomes" id="UP000518752"/>
    </source>
</evidence>
<feature type="compositionally biased region" description="Polar residues" evidence="2">
    <location>
        <begin position="446"/>
        <end position="466"/>
    </location>
</feature>
<dbReference type="GO" id="GO:0010508">
    <property type="term" value="P:positive regulation of autophagy"/>
    <property type="evidence" value="ECO:0007669"/>
    <property type="project" value="TreeGrafter"/>
</dbReference>
<evidence type="ECO:0000256" key="1">
    <source>
        <dbReference type="ARBA" id="ARBA00008433"/>
    </source>
</evidence>
<dbReference type="GO" id="GO:1990130">
    <property type="term" value="C:GATOR1 complex"/>
    <property type="evidence" value="ECO:0007669"/>
    <property type="project" value="TreeGrafter"/>
</dbReference>
<protein>
    <recommendedName>
        <fullName evidence="5">Nitrogen permease regulator 2</fullName>
    </recommendedName>
</protein>
<name>A0A8H5HUK3_9AGAR</name>
<feature type="compositionally biased region" description="Low complexity" evidence="2">
    <location>
        <begin position="498"/>
        <end position="508"/>
    </location>
</feature>
<dbReference type="AlphaFoldDB" id="A0A8H5HUK3"/>
<feature type="region of interest" description="Disordered" evidence="2">
    <location>
        <begin position="572"/>
        <end position="591"/>
    </location>
</feature>
<feature type="compositionally biased region" description="Polar residues" evidence="2">
    <location>
        <begin position="480"/>
        <end position="497"/>
    </location>
</feature>
<dbReference type="OrthoDB" id="338854at2759"/>
<accession>A0A8H5HUK3</accession>
<keyword evidence="4" id="KW-1185">Reference proteome</keyword>
<feature type="compositionally biased region" description="Low complexity" evidence="2">
    <location>
        <begin position="575"/>
        <end position="591"/>
    </location>
</feature>
<evidence type="ECO:0008006" key="5">
    <source>
        <dbReference type="Google" id="ProtNLM"/>
    </source>
</evidence>
<evidence type="ECO:0000313" key="3">
    <source>
        <dbReference type="EMBL" id="KAF5389804.1"/>
    </source>
</evidence>
<dbReference type="GO" id="GO:0005096">
    <property type="term" value="F:GTPase activator activity"/>
    <property type="evidence" value="ECO:0007669"/>
    <property type="project" value="TreeGrafter"/>
</dbReference>
<sequence length="709" mass="78672">MGTFLPRIQSVFYAGFDLVTGPKIICQVPESLIAVPQPIPAANFPSLPPTPSSEDPSPLHATASRNSTLSAAVSPTELRPNSRSFSLSQGKQPASSQVLFNFEEISKYVIPGPALCGRLVICSTKRHRIIGFPSQLRGGKYQRNFFRFNLCFVFERIADLSCYEPIVRKISRVLASWEEESGFLSAPGNDAAIHAIIEQLYEDLNSYSETSISIDQFNSIELKIFPFYPNPPAVQDWMVPIALINLVRRIEDNWDLTMAKVCKHIDGINHVSKIAHLAECDIELTRSAISHLLYYQVIMTVDIFQFSNMYTLRKSIQWLASEFHVKEECGPYSAKPGKYTHAHLPVARLARTLVRYLGFPIPDWPKLLHLYSRLKPGRTVLEWMEEYDVQKLGIDVRRFMSFGVIKGFLRRVHRYPVFIPGSKPAVHSPVSDDPSAVTDRKRVRSLTGTSLKISNQSPESPTSGQQLLRGRTSHIAAPATSISSDQAISAPSTPRGRTNTINNPITANAVPPFARTRRSSAAERILEQLQTRNQNLIRSPGTAQASPRTSWISNSAEQPSVSTVVPIPAITETASTPQDSTPTQATATAAPRIELERQIARRQSLVAPATTTTATNAPPNSPILPRLALKPPRPTLERSPSAPITRTFNTMNTKNAVPLSYPAELLELLDGEHHSDELAVRFEAGWPLLEKWLHSIGEGQNGRVLIINR</sequence>
<comment type="caution">
    <text evidence="3">The sequence shown here is derived from an EMBL/GenBank/DDBJ whole genome shotgun (WGS) entry which is preliminary data.</text>
</comment>
<dbReference type="Proteomes" id="UP000518752">
    <property type="component" value="Unassembled WGS sequence"/>
</dbReference>